<dbReference type="EMBL" id="RSCL01000101">
    <property type="protein sequence ID" value="RUS92244.1"/>
    <property type="molecule type" value="Genomic_DNA"/>
</dbReference>
<dbReference type="Proteomes" id="UP000271624">
    <property type="component" value="Unassembled WGS sequence"/>
</dbReference>
<name>A0A3S1BYT5_9CYAN</name>
<sequence length="67" mass="7847">MALEEDMLFLEQCLKQEPRTYNSNQLASKLENERSIKMSPDRLRRVLKKRGSYGSEVEKATKVSKTR</sequence>
<evidence type="ECO:0000313" key="1">
    <source>
        <dbReference type="EMBL" id="RUS92244.1"/>
    </source>
</evidence>
<accession>A0A3S1BYT5</accession>
<organism evidence="1 2">
    <name type="scientific">Dulcicalothrix desertica PCC 7102</name>
    <dbReference type="NCBI Taxonomy" id="232991"/>
    <lineage>
        <taxon>Bacteria</taxon>
        <taxon>Bacillati</taxon>
        <taxon>Cyanobacteriota</taxon>
        <taxon>Cyanophyceae</taxon>
        <taxon>Nostocales</taxon>
        <taxon>Calotrichaceae</taxon>
        <taxon>Dulcicalothrix</taxon>
    </lineage>
</organism>
<protein>
    <recommendedName>
        <fullName evidence="3">HTH-like domain-containing protein</fullName>
    </recommendedName>
</protein>
<keyword evidence="2" id="KW-1185">Reference proteome</keyword>
<reference evidence="1" key="1">
    <citation type="submission" date="2018-12" db="EMBL/GenBank/DDBJ databases">
        <authorList>
            <person name="Will S."/>
            <person name="Neumann-Schaal M."/>
            <person name="Henke P."/>
        </authorList>
    </citation>
    <scope>NUCLEOTIDE SEQUENCE</scope>
    <source>
        <strain evidence="1">PCC 7102</strain>
    </source>
</reference>
<comment type="caution">
    <text evidence="1">The sequence shown here is derived from an EMBL/GenBank/DDBJ whole genome shotgun (WGS) entry which is preliminary data.</text>
</comment>
<gene>
    <name evidence="1" type="ORF">DSM106972_099720</name>
</gene>
<dbReference type="AlphaFoldDB" id="A0A3S1BYT5"/>
<evidence type="ECO:0000313" key="2">
    <source>
        <dbReference type="Proteomes" id="UP000271624"/>
    </source>
</evidence>
<reference evidence="1" key="2">
    <citation type="journal article" date="2019" name="Genome Biol. Evol.">
        <title>Day and night: Metabolic profiles and evolutionary relationships of six axenic non-marine cyanobacteria.</title>
        <authorList>
            <person name="Will S.E."/>
            <person name="Henke P."/>
            <person name="Boedeker C."/>
            <person name="Huang S."/>
            <person name="Brinkmann H."/>
            <person name="Rohde M."/>
            <person name="Jarek M."/>
            <person name="Friedl T."/>
            <person name="Seufert S."/>
            <person name="Schumacher M."/>
            <person name="Overmann J."/>
            <person name="Neumann-Schaal M."/>
            <person name="Petersen J."/>
        </authorList>
    </citation>
    <scope>NUCLEOTIDE SEQUENCE [LARGE SCALE GENOMIC DNA]</scope>
    <source>
        <strain evidence="1">PCC 7102</strain>
    </source>
</reference>
<evidence type="ECO:0008006" key="3">
    <source>
        <dbReference type="Google" id="ProtNLM"/>
    </source>
</evidence>
<proteinExistence type="predicted"/>